<name>A0ABN7W1F2_GIGMA</name>
<dbReference type="Proteomes" id="UP000789901">
    <property type="component" value="Unassembled WGS sequence"/>
</dbReference>
<proteinExistence type="predicted"/>
<evidence type="ECO:0000313" key="1">
    <source>
        <dbReference type="EMBL" id="CAG8809177.1"/>
    </source>
</evidence>
<organism evidence="1 2">
    <name type="scientific">Gigaspora margarita</name>
    <dbReference type="NCBI Taxonomy" id="4874"/>
    <lineage>
        <taxon>Eukaryota</taxon>
        <taxon>Fungi</taxon>
        <taxon>Fungi incertae sedis</taxon>
        <taxon>Mucoromycota</taxon>
        <taxon>Glomeromycotina</taxon>
        <taxon>Glomeromycetes</taxon>
        <taxon>Diversisporales</taxon>
        <taxon>Gigasporaceae</taxon>
        <taxon>Gigaspora</taxon>
    </lineage>
</organism>
<evidence type="ECO:0000313" key="2">
    <source>
        <dbReference type="Proteomes" id="UP000789901"/>
    </source>
</evidence>
<protein>
    <submittedName>
        <fullName evidence="1">32836_t:CDS:1</fullName>
    </submittedName>
</protein>
<feature type="non-terminal residue" evidence="1">
    <location>
        <position position="1"/>
    </location>
</feature>
<dbReference type="EMBL" id="CAJVQB010026721">
    <property type="protein sequence ID" value="CAG8809177.1"/>
    <property type="molecule type" value="Genomic_DNA"/>
</dbReference>
<gene>
    <name evidence="1" type="ORF">GMARGA_LOCUS24844</name>
</gene>
<accession>A0ABN7W1F2</accession>
<keyword evidence="2" id="KW-1185">Reference proteome</keyword>
<comment type="caution">
    <text evidence="1">The sequence shown here is derived from an EMBL/GenBank/DDBJ whole genome shotgun (WGS) entry which is preliminary data.</text>
</comment>
<reference evidence="1 2" key="1">
    <citation type="submission" date="2021-06" db="EMBL/GenBank/DDBJ databases">
        <authorList>
            <person name="Kallberg Y."/>
            <person name="Tangrot J."/>
            <person name="Rosling A."/>
        </authorList>
    </citation>
    <scope>NUCLEOTIDE SEQUENCE [LARGE SCALE GENOMIC DNA]</scope>
    <source>
        <strain evidence="1 2">120-4 pot B 10/14</strain>
    </source>
</reference>
<sequence>QQLKKAPSESAKGKKARWFIEIERQILVNNTSRLVKDEFRLDKKIQQIVHPPLFKYKKDKTKQGLDNL</sequence>